<evidence type="ECO:0000259" key="5">
    <source>
        <dbReference type="PROSITE" id="PS51898"/>
    </source>
</evidence>
<evidence type="ECO:0000256" key="2">
    <source>
        <dbReference type="ARBA" id="ARBA00022908"/>
    </source>
</evidence>
<dbReference type="SUPFAM" id="SSF56349">
    <property type="entry name" value="DNA breaking-rejoining enzymes"/>
    <property type="match status" value="1"/>
</dbReference>
<evidence type="ECO:0000313" key="6">
    <source>
        <dbReference type="EMBL" id="KKQ69841.1"/>
    </source>
</evidence>
<dbReference type="CDD" id="cd00796">
    <property type="entry name" value="INT_Rci_Hp1_C"/>
    <property type="match status" value="1"/>
</dbReference>
<dbReference type="InterPro" id="IPR013762">
    <property type="entry name" value="Integrase-like_cat_sf"/>
</dbReference>
<reference evidence="6" key="1">
    <citation type="journal article" date="2015" name="Nature">
        <title>rRNA introns, odd ribosomes, and small enigmatic genomes across a large radiation of phyla.</title>
        <authorList>
            <person name="Brown C.T."/>
            <person name="Hug L.A."/>
            <person name="Thomas B.C."/>
            <person name="Sharon I."/>
            <person name="Castelle C.J."/>
            <person name="Singh A."/>
            <person name="Wilkins M.J."/>
            <person name="Williams K.H."/>
            <person name="Banfield J.F."/>
        </authorList>
    </citation>
    <scope>NUCLEOTIDE SEQUENCE [LARGE SCALE GENOMIC DNA]</scope>
</reference>
<keyword evidence="3" id="KW-0238">DNA-binding</keyword>
<keyword evidence="4" id="KW-0233">DNA recombination</keyword>
<dbReference type="InterPro" id="IPR002104">
    <property type="entry name" value="Integrase_catalytic"/>
</dbReference>
<dbReference type="InterPro" id="IPR004107">
    <property type="entry name" value="Integrase_SAM-like_N"/>
</dbReference>
<dbReference type="GO" id="GO:0006310">
    <property type="term" value="P:DNA recombination"/>
    <property type="evidence" value="ECO:0007669"/>
    <property type="project" value="UniProtKB-KW"/>
</dbReference>
<dbReference type="PROSITE" id="PS51898">
    <property type="entry name" value="TYR_RECOMBINASE"/>
    <property type="match status" value="1"/>
</dbReference>
<name>A0A0G0MY56_9BACT</name>
<gene>
    <name evidence="6" type="ORF">US91_C0009G0044</name>
</gene>
<protein>
    <submittedName>
        <fullName evidence="6">Site-specific recombinase, phage integrase family protein</fullName>
    </submittedName>
</protein>
<keyword evidence="2" id="KW-0229">DNA integration</keyword>
<evidence type="ECO:0000256" key="4">
    <source>
        <dbReference type="ARBA" id="ARBA00023172"/>
    </source>
</evidence>
<dbReference type="AlphaFoldDB" id="A0A0G0MY56"/>
<dbReference type="Gene3D" id="1.10.150.130">
    <property type="match status" value="1"/>
</dbReference>
<evidence type="ECO:0000256" key="1">
    <source>
        <dbReference type="ARBA" id="ARBA00008857"/>
    </source>
</evidence>
<dbReference type="InterPro" id="IPR010998">
    <property type="entry name" value="Integrase_recombinase_N"/>
</dbReference>
<dbReference type="Pfam" id="PF14659">
    <property type="entry name" value="Phage_int_SAM_3"/>
    <property type="match status" value="1"/>
</dbReference>
<evidence type="ECO:0000313" key="7">
    <source>
        <dbReference type="Proteomes" id="UP000034022"/>
    </source>
</evidence>
<comment type="similarity">
    <text evidence="1">Belongs to the 'phage' integrase family.</text>
</comment>
<comment type="caution">
    <text evidence="6">The sequence shown here is derived from an EMBL/GenBank/DDBJ whole genome shotgun (WGS) entry which is preliminary data.</text>
</comment>
<sequence>MSVKQRGNIWYIDFRFQRQRIRKKSPINSCAGAKNYESVLRQKLLKGESPEKENSAELDKPFNDFVWMWFEKYVQANNKHSEIMMKQYILKLHLVPFFGKTKLGKITTFQIEQYKTLKLKNGLSNKTINNQLSVLSKCLKTAGEWFELEPIPKVRLFKVRYNERSFLTKENAKLFLSNTKGMWRDMALTALQTGLRLGELIGLEWEDVDIEKRLLTVRQSIVRNKIGTPKNGKSRIIPLTENLIEIFTKQKRNNGYVFQTRSGYFLSTNNCSLNIRKICEKAGLEKFGWHTLRHTFATQLASNNVPIITIKELMGHSDIKTTMRYAHLVPSSLQEAIRTLDTEDNFGRKADTGARNERNVVIIDRLLSPSFIANTKENNPFRDCFLR</sequence>
<proteinExistence type="inferred from homology"/>
<dbReference type="Gene3D" id="1.10.443.10">
    <property type="entry name" value="Intergrase catalytic core"/>
    <property type="match status" value="1"/>
</dbReference>
<dbReference type="GO" id="GO:0003677">
    <property type="term" value="F:DNA binding"/>
    <property type="evidence" value="ECO:0007669"/>
    <property type="project" value="UniProtKB-KW"/>
</dbReference>
<dbReference type="InterPro" id="IPR050090">
    <property type="entry name" value="Tyrosine_recombinase_XerCD"/>
</dbReference>
<dbReference type="PANTHER" id="PTHR30349">
    <property type="entry name" value="PHAGE INTEGRASE-RELATED"/>
    <property type="match status" value="1"/>
</dbReference>
<dbReference type="GO" id="GO:0015074">
    <property type="term" value="P:DNA integration"/>
    <property type="evidence" value="ECO:0007669"/>
    <property type="project" value="UniProtKB-KW"/>
</dbReference>
<evidence type="ECO:0000256" key="3">
    <source>
        <dbReference type="ARBA" id="ARBA00023125"/>
    </source>
</evidence>
<feature type="domain" description="Tyr recombinase" evidence="5">
    <location>
        <begin position="162"/>
        <end position="338"/>
    </location>
</feature>
<accession>A0A0G0MY56</accession>
<dbReference type="Proteomes" id="UP000034022">
    <property type="component" value="Unassembled WGS sequence"/>
</dbReference>
<dbReference type="EMBL" id="LBUU01000009">
    <property type="protein sequence ID" value="KKQ69841.1"/>
    <property type="molecule type" value="Genomic_DNA"/>
</dbReference>
<dbReference type="InterPro" id="IPR011010">
    <property type="entry name" value="DNA_brk_join_enz"/>
</dbReference>
<dbReference type="Pfam" id="PF00589">
    <property type="entry name" value="Phage_integrase"/>
    <property type="match status" value="1"/>
</dbReference>
<dbReference type="PANTHER" id="PTHR30349:SF64">
    <property type="entry name" value="PROPHAGE INTEGRASE INTD-RELATED"/>
    <property type="match status" value="1"/>
</dbReference>
<organism evidence="6 7">
    <name type="scientific">Candidatus Falkowbacteria bacterium GW2011_GWE1_38_31</name>
    <dbReference type="NCBI Taxonomy" id="1618638"/>
    <lineage>
        <taxon>Bacteria</taxon>
        <taxon>Candidatus Falkowiibacteriota</taxon>
    </lineage>
</organism>